<keyword evidence="2" id="KW-1185">Reference proteome</keyword>
<dbReference type="EMBL" id="CP048222">
    <property type="protein sequence ID" value="QHT65362.1"/>
    <property type="molecule type" value="Genomic_DNA"/>
</dbReference>
<sequence length="172" mass="19193">MANKQSSPLQTKIRKIDLWQSQKAAFLKIKTYNKGKSYGETVTTSQITTINKILEDYVSKFRHHSASKAKLYITMGNLSKLAGCCVKTAYNHLLRLMQAGLVKKKLTAHSFDGKTLTPCIEIELCRDIIKFSEFTSPPSVNNPVNRGKNIKFMAPPMSLANMAIYKAGGHIP</sequence>
<dbReference type="RefSeq" id="WP_162441449.1">
    <property type="nucleotide sequence ID" value="NZ_CP048222.1"/>
</dbReference>
<evidence type="ECO:0000313" key="2">
    <source>
        <dbReference type="Proteomes" id="UP000480178"/>
    </source>
</evidence>
<name>A0A6C0GC17_9BACT</name>
<dbReference type="Proteomes" id="UP000480178">
    <property type="component" value="Chromosome"/>
</dbReference>
<dbReference type="AlphaFoldDB" id="A0A6C0GC17"/>
<dbReference type="KEGG" id="rhoz:GXP67_01060"/>
<gene>
    <name evidence="1" type="ORF">GXP67_01060</name>
</gene>
<reference evidence="1 2" key="1">
    <citation type="submission" date="2020-01" db="EMBL/GenBank/DDBJ databases">
        <authorList>
            <person name="Kim M.K."/>
        </authorList>
    </citation>
    <scope>NUCLEOTIDE SEQUENCE [LARGE SCALE GENOMIC DNA]</scope>
    <source>
        <strain evidence="1 2">172606-1</strain>
    </source>
</reference>
<accession>A0A6C0GC17</accession>
<protein>
    <submittedName>
        <fullName evidence="1">Uncharacterized protein</fullName>
    </submittedName>
</protein>
<evidence type="ECO:0000313" key="1">
    <source>
        <dbReference type="EMBL" id="QHT65362.1"/>
    </source>
</evidence>
<proteinExistence type="predicted"/>
<organism evidence="1 2">
    <name type="scientific">Rhodocytophaga rosea</name>
    <dbReference type="NCBI Taxonomy" id="2704465"/>
    <lineage>
        <taxon>Bacteria</taxon>
        <taxon>Pseudomonadati</taxon>
        <taxon>Bacteroidota</taxon>
        <taxon>Cytophagia</taxon>
        <taxon>Cytophagales</taxon>
        <taxon>Rhodocytophagaceae</taxon>
        <taxon>Rhodocytophaga</taxon>
    </lineage>
</organism>